<dbReference type="RefSeq" id="WP_181733252.1">
    <property type="nucleotide sequence ID" value="NZ_JARMSB010000044.1"/>
</dbReference>
<dbReference type="AlphaFoldDB" id="A0A540V1D6"/>
<reference evidence="2 3" key="1">
    <citation type="submission" date="2019-06" db="EMBL/GenBank/DDBJ databases">
        <title>Genome sequence of Ureibacillus terrenus.</title>
        <authorList>
            <person name="Maclea K.S."/>
            <person name="Simoes M."/>
        </authorList>
    </citation>
    <scope>NUCLEOTIDE SEQUENCE [LARGE SCALE GENOMIC DNA]</scope>
    <source>
        <strain evidence="2 3">ATCC BAA-384</strain>
    </source>
</reference>
<feature type="transmembrane region" description="Helical" evidence="1">
    <location>
        <begin position="139"/>
        <end position="159"/>
    </location>
</feature>
<keyword evidence="1" id="KW-1133">Transmembrane helix</keyword>
<keyword evidence="3" id="KW-1185">Reference proteome</keyword>
<keyword evidence="1" id="KW-0472">Membrane</keyword>
<accession>A0A540V1D6</accession>
<feature type="transmembrane region" description="Helical" evidence="1">
    <location>
        <begin position="110"/>
        <end position="132"/>
    </location>
</feature>
<evidence type="ECO:0000256" key="1">
    <source>
        <dbReference type="SAM" id="Phobius"/>
    </source>
</evidence>
<dbReference type="EMBL" id="VIGD01000011">
    <property type="protein sequence ID" value="TQE90536.1"/>
    <property type="molecule type" value="Genomic_DNA"/>
</dbReference>
<proteinExistence type="predicted"/>
<evidence type="ECO:0000313" key="3">
    <source>
        <dbReference type="Proteomes" id="UP000315753"/>
    </source>
</evidence>
<evidence type="ECO:0000313" key="2">
    <source>
        <dbReference type="EMBL" id="TQE90536.1"/>
    </source>
</evidence>
<keyword evidence="1" id="KW-0812">Transmembrane</keyword>
<gene>
    <name evidence="2" type="ORF">FKZ59_09700</name>
</gene>
<dbReference type="Proteomes" id="UP000315753">
    <property type="component" value="Unassembled WGS sequence"/>
</dbReference>
<comment type="caution">
    <text evidence="2">The sequence shown here is derived from an EMBL/GenBank/DDBJ whole genome shotgun (WGS) entry which is preliminary data.</text>
</comment>
<protein>
    <submittedName>
        <fullName evidence="2">Uncharacterized protein</fullName>
    </submittedName>
</protein>
<sequence>MFKDYVLFNKNVFINLITIFTLYFLIVHGAVESLIPFLTAFIMGSANMFAARKNKQYNLISEDPFFHENLMLEPDVRTIRFSKLKTVLSGSFIKIIFCFGLLMYHGFFEVVLYCSIFIIMIIGSLVEFIIVYRNKISSIIINKFLVYTTVIAFGISTYFETHYLLLYSYLMAVLIYCLIHIVAIMRSPAINQVHHRLLRNEK</sequence>
<organism evidence="2 3">
    <name type="scientific">Ureibacillus terrenus</name>
    <dbReference type="NCBI Taxonomy" id="118246"/>
    <lineage>
        <taxon>Bacteria</taxon>
        <taxon>Bacillati</taxon>
        <taxon>Bacillota</taxon>
        <taxon>Bacilli</taxon>
        <taxon>Bacillales</taxon>
        <taxon>Caryophanaceae</taxon>
        <taxon>Ureibacillus</taxon>
    </lineage>
</organism>
<feature type="transmembrane region" description="Helical" evidence="1">
    <location>
        <begin position="165"/>
        <end position="185"/>
    </location>
</feature>
<name>A0A540V1D6_9BACL</name>
<feature type="transmembrane region" description="Helical" evidence="1">
    <location>
        <begin position="34"/>
        <end position="51"/>
    </location>
</feature>
<feature type="transmembrane region" description="Helical" evidence="1">
    <location>
        <begin position="12"/>
        <end position="28"/>
    </location>
</feature>
<feature type="transmembrane region" description="Helical" evidence="1">
    <location>
        <begin position="87"/>
        <end position="104"/>
    </location>
</feature>